<protein>
    <submittedName>
        <fullName evidence="1">Uncharacterized protein</fullName>
    </submittedName>
</protein>
<keyword evidence="2" id="KW-1185">Reference proteome</keyword>
<dbReference type="Proteomes" id="UP000053257">
    <property type="component" value="Unassembled WGS sequence"/>
</dbReference>
<evidence type="ECO:0000313" key="2">
    <source>
        <dbReference type="Proteomes" id="UP000053257"/>
    </source>
</evidence>
<gene>
    <name evidence="1" type="ORF">PHLGIDRAFT_194223</name>
</gene>
<dbReference type="AlphaFoldDB" id="A0A0C3PFP9"/>
<organism evidence="1 2">
    <name type="scientific">Phlebiopsis gigantea (strain 11061_1 CR5-6)</name>
    <name type="common">White-rot fungus</name>
    <name type="synonym">Peniophora gigantea</name>
    <dbReference type="NCBI Taxonomy" id="745531"/>
    <lineage>
        <taxon>Eukaryota</taxon>
        <taxon>Fungi</taxon>
        <taxon>Dikarya</taxon>
        <taxon>Basidiomycota</taxon>
        <taxon>Agaricomycotina</taxon>
        <taxon>Agaricomycetes</taxon>
        <taxon>Polyporales</taxon>
        <taxon>Phanerochaetaceae</taxon>
        <taxon>Phlebiopsis</taxon>
    </lineage>
</organism>
<reference evidence="1 2" key="1">
    <citation type="journal article" date="2014" name="PLoS Genet.">
        <title>Analysis of the Phlebiopsis gigantea genome, transcriptome and secretome provides insight into its pioneer colonization strategies of wood.</title>
        <authorList>
            <person name="Hori C."/>
            <person name="Ishida T."/>
            <person name="Igarashi K."/>
            <person name="Samejima M."/>
            <person name="Suzuki H."/>
            <person name="Master E."/>
            <person name="Ferreira P."/>
            <person name="Ruiz-Duenas F.J."/>
            <person name="Held B."/>
            <person name="Canessa P."/>
            <person name="Larrondo L.F."/>
            <person name="Schmoll M."/>
            <person name="Druzhinina I.S."/>
            <person name="Kubicek C.P."/>
            <person name="Gaskell J.A."/>
            <person name="Kersten P."/>
            <person name="St John F."/>
            <person name="Glasner J."/>
            <person name="Sabat G."/>
            <person name="Splinter BonDurant S."/>
            <person name="Syed K."/>
            <person name="Yadav J."/>
            <person name="Mgbeahuruike A.C."/>
            <person name="Kovalchuk A."/>
            <person name="Asiegbu F.O."/>
            <person name="Lackner G."/>
            <person name="Hoffmeister D."/>
            <person name="Rencoret J."/>
            <person name="Gutierrez A."/>
            <person name="Sun H."/>
            <person name="Lindquist E."/>
            <person name="Barry K."/>
            <person name="Riley R."/>
            <person name="Grigoriev I.V."/>
            <person name="Henrissat B."/>
            <person name="Kues U."/>
            <person name="Berka R.M."/>
            <person name="Martinez A.T."/>
            <person name="Covert S.F."/>
            <person name="Blanchette R.A."/>
            <person name="Cullen D."/>
        </authorList>
    </citation>
    <scope>NUCLEOTIDE SEQUENCE [LARGE SCALE GENOMIC DNA]</scope>
    <source>
        <strain evidence="1 2">11061_1 CR5-6</strain>
    </source>
</reference>
<dbReference type="HOGENOM" id="CLU_1461833_0_0_1"/>
<accession>A0A0C3PFP9</accession>
<dbReference type="EMBL" id="KN840574">
    <property type="protein sequence ID" value="KIP04448.1"/>
    <property type="molecule type" value="Genomic_DNA"/>
</dbReference>
<proteinExistence type="predicted"/>
<name>A0A0C3PFP9_PHLG1</name>
<sequence>MHVDCRNPHDPPSSLHPRKREQFSHNVVTTVRTAPVSSESPLYMHLCPVVAVERKPLIFALGRLPTSFFPPPFLPLYFLLLKMYPRSGFSLCPVVPYILSEYLPRMVLQLAACVSGVCAPAGACPLGGVLPDQRQPVSPMGCCALLLVAGTATGARVAGRPQGLCSWHAYFWGGWSVFFFEIVGA</sequence>
<evidence type="ECO:0000313" key="1">
    <source>
        <dbReference type="EMBL" id="KIP04448.1"/>
    </source>
</evidence>